<keyword evidence="1" id="KW-0812">Transmembrane</keyword>
<feature type="transmembrane region" description="Helical" evidence="1">
    <location>
        <begin position="410"/>
        <end position="426"/>
    </location>
</feature>
<keyword evidence="4" id="KW-1185">Reference proteome</keyword>
<proteinExistence type="predicted"/>
<dbReference type="RefSeq" id="WP_150444319.1">
    <property type="nucleotide sequence ID" value="NZ_VYQE01000002.1"/>
</dbReference>
<organism evidence="3 4">
    <name type="scientific">Histidinibacterium aquaticum</name>
    <dbReference type="NCBI Taxonomy" id="2613962"/>
    <lineage>
        <taxon>Bacteria</taxon>
        <taxon>Pseudomonadati</taxon>
        <taxon>Pseudomonadota</taxon>
        <taxon>Alphaproteobacteria</taxon>
        <taxon>Rhodobacterales</taxon>
        <taxon>Paracoccaceae</taxon>
        <taxon>Histidinibacterium</taxon>
    </lineage>
</organism>
<feature type="transmembrane region" description="Helical" evidence="1">
    <location>
        <begin position="141"/>
        <end position="160"/>
    </location>
</feature>
<evidence type="ECO:0000313" key="4">
    <source>
        <dbReference type="Proteomes" id="UP000326554"/>
    </source>
</evidence>
<feature type="transmembrane region" description="Helical" evidence="1">
    <location>
        <begin position="470"/>
        <end position="486"/>
    </location>
</feature>
<dbReference type="Pfam" id="PF01970">
    <property type="entry name" value="TctA"/>
    <property type="match status" value="1"/>
</dbReference>
<sequence>MQDLLIALGNIFEPDSLFVLIIGTLAGMVIGSLPGLSSTMGVALVIPITFSMSPENSLILLGAVYVSSVYGGSITAILLRTPGTDASIATALDGYPLAQQGRGAEAVGMATIASLIGGIFSTILLIAVAPPLSRIALSFGPVDYAVLAVFGMVTIIGVVSSNPIKGAVSAAAGLLLATIGMDNFTATQRFTFGESSLFDGVPLLPALIGLFSISQAIALSVPKSASILSETADISHGRPYPSVELIRKCLRTIMKSSIIGSAIGVLPGAGTSIAAFISYNEARRSSKTPENFGKGEIEGVAASEAANNAVTGGTLVPTLTLGIPGNAVTAVFVGGLTIHGMAPGPRLFTDFADVTYTLILSLFLANLMFAIIGLGVGRYLVYVTRIPGSVLGPLVLAFSFIGTYALRNNLFDVGLALCFGILGYFMERRNYPAAPLVIALILGPIFEVNFRRAMQISSWDLTIFFDRPLTIFLMVLVVAAVALPVWQHRKAKRAIAESIGNESATEKS</sequence>
<dbReference type="EMBL" id="VYQE01000002">
    <property type="protein sequence ID" value="KAA9008786.1"/>
    <property type="molecule type" value="Genomic_DNA"/>
</dbReference>
<feature type="transmembrane region" description="Helical" evidence="1">
    <location>
        <begin position="58"/>
        <end position="79"/>
    </location>
</feature>
<feature type="transmembrane region" description="Helical" evidence="1">
    <location>
        <begin position="258"/>
        <end position="279"/>
    </location>
</feature>
<dbReference type="PRINTS" id="PR00173">
    <property type="entry name" value="EDTRNSPORT"/>
</dbReference>
<name>A0A5J5GKD6_9RHOB</name>
<accession>A0A5J5GKD6</accession>
<feature type="transmembrane region" description="Helical" evidence="1">
    <location>
        <begin position="166"/>
        <end position="185"/>
    </location>
</feature>
<feature type="domain" description="DUF112" evidence="2">
    <location>
        <begin position="17"/>
        <end position="438"/>
    </location>
</feature>
<evidence type="ECO:0000313" key="3">
    <source>
        <dbReference type="EMBL" id="KAA9008786.1"/>
    </source>
</evidence>
<dbReference type="PANTHER" id="PTHR35342">
    <property type="entry name" value="TRICARBOXYLIC TRANSPORT PROTEIN"/>
    <property type="match status" value="1"/>
</dbReference>
<feature type="transmembrane region" description="Helical" evidence="1">
    <location>
        <begin position="106"/>
        <end position="129"/>
    </location>
</feature>
<protein>
    <submittedName>
        <fullName evidence="3">C4-dicarboxylate ABC transporter permease</fullName>
    </submittedName>
</protein>
<feature type="transmembrane region" description="Helical" evidence="1">
    <location>
        <begin position="197"/>
        <end position="218"/>
    </location>
</feature>
<dbReference type="PANTHER" id="PTHR35342:SF5">
    <property type="entry name" value="TRICARBOXYLIC TRANSPORT PROTEIN"/>
    <property type="match status" value="1"/>
</dbReference>
<dbReference type="AlphaFoldDB" id="A0A5J5GKD6"/>
<reference evidence="3 4" key="1">
    <citation type="submission" date="2019-09" db="EMBL/GenBank/DDBJ databases">
        <authorList>
            <person name="Park J.-S."/>
            <person name="Choi H.-J."/>
        </authorList>
    </citation>
    <scope>NUCLEOTIDE SEQUENCE [LARGE SCALE GENOMIC DNA]</scope>
    <source>
        <strain evidence="3 4">176SS1-4</strain>
    </source>
</reference>
<feature type="transmembrane region" description="Helical" evidence="1">
    <location>
        <begin position="354"/>
        <end position="374"/>
    </location>
</feature>
<keyword evidence="1" id="KW-0472">Membrane</keyword>
<dbReference type="InterPro" id="IPR002823">
    <property type="entry name" value="DUF112_TM"/>
</dbReference>
<keyword evidence="1" id="KW-1133">Transmembrane helix</keyword>
<gene>
    <name evidence="3" type="ORF">F3S47_05840</name>
</gene>
<dbReference type="Proteomes" id="UP000326554">
    <property type="component" value="Unassembled WGS sequence"/>
</dbReference>
<evidence type="ECO:0000256" key="1">
    <source>
        <dbReference type="SAM" id="Phobius"/>
    </source>
</evidence>
<comment type="caution">
    <text evidence="3">The sequence shown here is derived from an EMBL/GenBank/DDBJ whole genome shotgun (WGS) entry which is preliminary data.</text>
</comment>
<feature type="transmembrane region" description="Helical" evidence="1">
    <location>
        <begin position="323"/>
        <end position="342"/>
    </location>
</feature>
<feature type="transmembrane region" description="Helical" evidence="1">
    <location>
        <begin position="17"/>
        <end position="46"/>
    </location>
</feature>
<feature type="transmembrane region" description="Helical" evidence="1">
    <location>
        <begin position="386"/>
        <end position="404"/>
    </location>
</feature>
<feature type="transmembrane region" description="Helical" evidence="1">
    <location>
        <begin position="433"/>
        <end position="450"/>
    </location>
</feature>
<evidence type="ECO:0000259" key="2">
    <source>
        <dbReference type="Pfam" id="PF01970"/>
    </source>
</evidence>